<dbReference type="InterPro" id="IPR011990">
    <property type="entry name" value="TPR-like_helical_dom_sf"/>
</dbReference>
<accession>A0ABX0IP65</accession>
<dbReference type="RefSeq" id="WP_140959165.1">
    <property type="nucleotide sequence ID" value="NZ_VEVQ02000001.1"/>
</dbReference>
<dbReference type="SUPFAM" id="SSF48452">
    <property type="entry name" value="TPR-like"/>
    <property type="match status" value="2"/>
</dbReference>
<comment type="caution">
    <text evidence="4">The sequence shown here is derived from an EMBL/GenBank/DDBJ whole genome shotgun (WGS) entry which is preliminary data.</text>
</comment>
<gene>
    <name evidence="4" type="ORF">FIA58_001155</name>
</gene>
<protein>
    <submittedName>
        <fullName evidence="4">CHAT domain-containing protein</fullName>
    </submittedName>
</protein>
<dbReference type="Pfam" id="PF12770">
    <property type="entry name" value="CHAT"/>
    <property type="match status" value="1"/>
</dbReference>
<feature type="signal peptide" evidence="2">
    <location>
        <begin position="1"/>
        <end position="18"/>
    </location>
</feature>
<evidence type="ECO:0000256" key="1">
    <source>
        <dbReference type="SAM" id="Phobius"/>
    </source>
</evidence>
<evidence type="ECO:0000313" key="4">
    <source>
        <dbReference type="EMBL" id="NHN24268.1"/>
    </source>
</evidence>
<keyword evidence="1" id="KW-0472">Membrane</keyword>
<dbReference type="Proteomes" id="UP000817854">
    <property type="component" value="Unassembled WGS sequence"/>
</dbReference>
<keyword evidence="2" id="KW-0732">Signal</keyword>
<dbReference type="PANTHER" id="PTHR10098:SF108">
    <property type="entry name" value="TETRATRICOPEPTIDE REPEAT PROTEIN 28"/>
    <property type="match status" value="1"/>
</dbReference>
<feature type="chain" id="PRO_5045421292" evidence="2">
    <location>
        <begin position="19"/>
        <end position="961"/>
    </location>
</feature>
<dbReference type="PANTHER" id="PTHR10098">
    <property type="entry name" value="RAPSYN-RELATED"/>
    <property type="match status" value="1"/>
</dbReference>
<reference evidence="5" key="1">
    <citation type="submission" date="2019-05" db="EMBL/GenBank/DDBJ databases">
        <title>Flavobacterium profundi sp. nov., isolated from a deep-sea seamount.</title>
        <authorList>
            <person name="Zhang D.-C."/>
        </authorList>
    </citation>
    <scope>NUCLEOTIDE SEQUENCE [LARGE SCALE GENOMIC DNA]</scope>
    <source>
        <strain evidence="5">EC11</strain>
    </source>
</reference>
<feature type="domain" description="CHAT" evidence="3">
    <location>
        <begin position="668"/>
        <end position="928"/>
    </location>
</feature>
<dbReference type="SMART" id="SM00028">
    <property type="entry name" value="TPR"/>
    <property type="match status" value="3"/>
</dbReference>
<keyword evidence="1" id="KW-1133">Transmembrane helix</keyword>
<name>A0ABX0IP65_9FLAO</name>
<dbReference type="InterPro" id="IPR024983">
    <property type="entry name" value="CHAT_dom"/>
</dbReference>
<keyword evidence="1" id="KW-0812">Transmembrane</keyword>
<dbReference type="EMBL" id="VEVQ02000001">
    <property type="protein sequence ID" value="NHN24268.1"/>
    <property type="molecule type" value="Genomic_DNA"/>
</dbReference>
<keyword evidence="5" id="KW-1185">Reference proteome</keyword>
<organism evidence="4 5">
    <name type="scientific">Flavobacterium jejuense</name>
    <dbReference type="NCBI Taxonomy" id="1544455"/>
    <lineage>
        <taxon>Bacteria</taxon>
        <taxon>Pseudomonadati</taxon>
        <taxon>Bacteroidota</taxon>
        <taxon>Flavobacteriia</taxon>
        <taxon>Flavobacteriales</taxon>
        <taxon>Flavobacteriaceae</taxon>
        <taxon>Flavobacterium</taxon>
    </lineage>
</organism>
<feature type="transmembrane region" description="Helical" evidence="1">
    <location>
        <begin position="938"/>
        <end position="957"/>
    </location>
</feature>
<evidence type="ECO:0000259" key="3">
    <source>
        <dbReference type="Pfam" id="PF12770"/>
    </source>
</evidence>
<sequence length="961" mass="112957">MKLFFNFFLFLIVTSSYSQIGTNALEKKADSLHEKKSYSKAIRLREFYLSNIKNKQSSQYINNEIKLYLSKYYLTTNWNEKLELLEEINKKITSETSLSENFKFEFFENYYLTIGNATGDWVKSLEIALDYLKNINTKNYKLNFRKKIKLLQDIAFIYKELDNENKAIEYYKTAEEIYFKKGLIESNEVAFLYNNLGTSSYKVSDFKNSQNYYIRATSIWERDLINNTDNLILSYNSLISNLLEYGNLENAKYYLSKLKRIIFSLRDKSSLSLQKGTLLYLHNQLKINIAEKKENEASITYHQLYDYFIKLTDKKSVLVSFSDATSIYAEYSYRKKEYKKAFLLLDKAEKILIPFTDKKALIDLYSFYSYFWRELKDFNKAHFYIDEGILLCNENEFRDLAGLYTSKAMIFFQEKSFIESEKNFDKAVSYIELCKNADFYLLSYNSEIAKEYFDIYEVTKKTSCLKKAYKGYKLSVNLFNNIYENDIFNYSLEEYVKKIRNGLLNIALINPNHNVEIIEMIENTQSKYLCKNFLMNKRIKSFDEVANYLSEINTLKSKLSFYLKSNSANKFKINQLKNEIDLLERKIKEEFPYLNTFLNPNFNLNQFLSKTNSPILVYYQTDDSVYGVYIKTNDDIKVKKICDLKLLNEKVIIFLSKIDIRNSVDTVSKELYDILLAPFDIKNDEITIITNTFLNKLPFEALLNKENKFLVEQLKINYSTSLSLLELQKAKHQNKAIKIAVFQPDYKNSDYTSLPFAKKEALFLKNNFDSNYFTASQATINNFLKYKENTIYHLAMHAKIDYENEFKSKLIFHDNDLFFSDLYALNLPLDLVVLSACETGLGKSQEGEGIMSISRAFTFSGVSATIHSLWQTPDKQGYEIMQYFYEFLNEGLPKNEALQKAKIKFLSTVKAQELKHPYYWSGFVLNGNPDALVVKTNYFYFILLGLVIIGILLVFFLKFRK</sequence>
<evidence type="ECO:0000256" key="2">
    <source>
        <dbReference type="SAM" id="SignalP"/>
    </source>
</evidence>
<dbReference type="Gene3D" id="1.25.40.10">
    <property type="entry name" value="Tetratricopeptide repeat domain"/>
    <property type="match status" value="1"/>
</dbReference>
<dbReference type="InterPro" id="IPR019734">
    <property type="entry name" value="TPR_rpt"/>
</dbReference>
<proteinExistence type="predicted"/>
<evidence type="ECO:0000313" key="5">
    <source>
        <dbReference type="Proteomes" id="UP000817854"/>
    </source>
</evidence>
<reference evidence="4 5" key="2">
    <citation type="submission" date="2020-02" db="EMBL/GenBank/DDBJ databases">
        <title>Flavobacterium profundi sp. nov., isolated from a deep-sea seamount.</title>
        <authorList>
            <person name="Zhang D.-C."/>
        </authorList>
    </citation>
    <scope>NUCLEOTIDE SEQUENCE [LARGE SCALE GENOMIC DNA]</scope>
    <source>
        <strain evidence="4 5">EC11</strain>
    </source>
</reference>